<proteinExistence type="predicted"/>
<evidence type="ECO:0000256" key="1">
    <source>
        <dbReference type="SAM" id="MobiDB-lite"/>
    </source>
</evidence>
<organism evidence="2 3">
    <name type="scientific">Amycolatopsis acidiphila</name>
    <dbReference type="NCBI Taxonomy" id="715473"/>
    <lineage>
        <taxon>Bacteria</taxon>
        <taxon>Bacillati</taxon>
        <taxon>Actinomycetota</taxon>
        <taxon>Actinomycetes</taxon>
        <taxon>Pseudonocardiales</taxon>
        <taxon>Pseudonocardiaceae</taxon>
        <taxon>Amycolatopsis</taxon>
    </lineage>
</organism>
<name>A0A557ZYR8_9PSEU</name>
<gene>
    <name evidence="2" type="ORF">FNH06_32440</name>
</gene>
<feature type="region of interest" description="Disordered" evidence="1">
    <location>
        <begin position="1"/>
        <end position="28"/>
    </location>
</feature>
<protein>
    <submittedName>
        <fullName evidence="2">Uncharacterized protein</fullName>
    </submittedName>
</protein>
<keyword evidence="3" id="KW-1185">Reference proteome</keyword>
<dbReference type="Proteomes" id="UP000318578">
    <property type="component" value="Unassembled WGS sequence"/>
</dbReference>
<evidence type="ECO:0000313" key="2">
    <source>
        <dbReference type="EMBL" id="TVT17165.1"/>
    </source>
</evidence>
<sequence>MMSGPGVRKATTMVAEPGERSPLIQPEPAGTQIASIMDGTRLAAGVLSTALIPGRAVRGEAFDDSRVYERA</sequence>
<dbReference type="RefSeq" id="WP_144643731.1">
    <property type="nucleotide sequence ID" value="NZ_BNAX01000004.1"/>
</dbReference>
<dbReference type="EMBL" id="VJZA01000085">
    <property type="protein sequence ID" value="TVT17165.1"/>
    <property type="molecule type" value="Genomic_DNA"/>
</dbReference>
<evidence type="ECO:0000313" key="3">
    <source>
        <dbReference type="Proteomes" id="UP000318578"/>
    </source>
</evidence>
<reference evidence="2 3" key="1">
    <citation type="submission" date="2019-07" db="EMBL/GenBank/DDBJ databases">
        <title>New species of Amycolatopsis and Streptomyces.</title>
        <authorList>
            <person name="Duangmal K."/>
            <person name="Teo W.F.A."/>
            <person name="Lipun K."/>
        </authorList>
    </citation>
    <scope>NUCLEOTIDE SEQUENCE [LARGE SCALE GENOMIC DNA]</scope>
    <source>
        <strain evidence="2 3">JCM 30562</strain>
    </source>
</reference>
<comment type="caution">
    <text evidence="2">The sequence shown here is derived from an EMBL/GenBank/DDBJ whole genome shotgun (WGS) entry which is preliminary data.</text>
</comment>
<dbReference type="AlphaFoldDB" id="A0A557ZYR8"/>
<accession>A0A557ZYR8</accession>